<dbReference type="AlphaFoldDB" id="A0A9Q0QN42"/>
<dbReference type="Proteomes" id="UP001141806">
    <property type="component" value="Unassembled WGS sequence"/>
</dbReference>
<feature type="compositionally biased region" description="Polar residues" evidence="1">
    <location>
        <begin position="178"/>
        <end position="195"/>
    </location>
</feature>
<feature type="region of interest" description="Disordered" evidence="1">
    <location>
        <begin position="140"/>
        <end position="166"/>
    </location>
</feature>
<evidence type="ECO:0000256" key="1">
    <source>
        <dbReference type="SAM" id="MobiDB-lite"/>
    </source>
</evidence>
<accession>A0A9Q0QN42</accession>
<feature type="compositionally biased region" description="Basic and acidic residues" evidence="1">
    <location>
        <begin position="146"/>
        <end position="164"/>
    </location>
</feature>
<evidence type="ECO:0000313" key="4">
    <source>
        <dbReference type="Proteomes" id="UP001141806"/>
    </source>
</evidence>
<evidence type="ECO:0000259" key="2">
    <source>
        <dbReference type="Pfam" id="PF25054"/>
    </source>
</evidence>
<keyword evidence="4" id="KW-1185">Reference proteome</keyword>
<feature type="region of interest" description="Disordered" evidence="1">
    <location>
        <begin position="178"/>
        <end position="200"/>
    </location>
</feature>
<dbReference type="InterPro" id="IPR056874">
    <property type="entry name" value="PHD_dom_pln"/>
</dbReference>
<feature type="domain" description="PHD-type zinc finger plants" evidence="2">
    <location>
        <begin position="79"/>
        <end position="121"/>
    </location>
</feature>
<dbReference type="PANTHER" id="PTHR33779">
    <property type="entry name" value="EXPRESSED PROTEIN"/>
    <property type="match status" value="1"/>
</dbReference>
<name>A0A9Q0QN42_9MAGN</name>
<comment type="caution">
    <text evidence="3">The sequence shown here is derived from an EMBL/GenBank/DDBJ whole genome shotgun (WGS) entry which is preliminary data.</text>
</comment>
<dbReference type="Pfam" id="PF25054">
    <property type="entry name" value="PHD_pln"/>
    <property type="match status" value="1"/>
</dbReference>
<protein>
    <recommendedName>
        <fullName evidence="2">PHD-type zinc finger plants domain-containing protein</fullName>
    </recommendedName>
</protein>
<reference evidence="3" key="1">
    <citation type="journal article" date="2023" name="Plant J.">
        <title>The genome of the king protea, Protea cynaroides.</title>
        <authorList>
            <person name="Chang J."/>
            <person name="Duong T.A."/>
            <person name="Schoeman C."/>
            <person name="Ma X."/>
            <person name="Roodt D."/>
            <person name="Barker N."/>
            <person name="Li Z."/>
            <person name="Van de Peer Y."/>
            <person name="Mizrachi E."/>
        </authorList>
    </citation>
    <scope>NUCLEOTIDE SEQUENCE</scope>
    <source>
        <tissue evidence="3">Young leaves</tissue>
    </source>
</reference>
<sequence length="245" mass="28001">MGNSGSHAVDSCLVFGSELLRPLDSPAIEGKRSRFRFYPPPYEHCDSNQTAFFQDQITELEMSNQRTDAKSSTTTLECCMCGDYGLSNELFRCKICLFRFQHRYCSDLYPKVESYRVCNWCLKRKGRQIMDRAHNSFSLSSAVNNSDKREEVEEEEKSKNRRNDGIVGVKAQRGSLKLNLQSPTKKQRSPEQSSAARKRIIASGCLEDTLRRTKSEEIPKTGSGIIKQVFRGKVRRYKLLDEVSS</sequence>
<dbReference type="OrthoDB" id="1935489at2759"/>
<dbReference type="EMBL" id="JAMYWD010000007">
    <property type="protein sequence ID" value="KAJ4965755.1"/>
    <property type="molecule type" value="Genomic_DNA"/>
</dbReference>
<dbReference type="PANTHER" id="PTHR33779:SF1">
    <property type="entry name" value="EXPRESSED PROTEIN"/>
    <property type="match status" value="1"/>
</dbReference>
<proteinExistence type="predicted"/>
<evidence type="ECO:0000313" key="3">
    <source>
        <dbReference type="EMBL" id="KAJ4965755.1"/>
    </source>
</evidence>
<organism evidence="3 4">
    <name type="scientific">Protea cynaroides</name>
    <dbReference type="NCBI Taxonomy" id="273540"/>
    <lineage>
        <taxon>Eukaryota</taxon>
        <taxon>Viridiplantae</taxon>
        <taxon>Streptophyta</taxon>
        <taxon>Embryophyta</taxon>
        <taxon>Tracheophyta</taxon>
        <taxon>Spermatophyta</taxon>
        <taxon>Magnoliopsida</taxon>
        <taxon>Proteales</taxon>
        <taxon>Proteaceae</taxon>
        <taxon>Protea</taxon>
    </lineage>
</organism>
<gene>
    <name evidence="3" type="ORF">NE237_017604</name>
</gene>